<evidence type="ECO:0000259" key="2">
    <source>
        <dbReference type="Pfam" id="PF05569"/>
    </source>
</evidence>
<evidence type="ECO:0000313" key="3">
    <source>
        <dbReference type="EMBL" id="MBL1409723.1"/>
    </source>
</evidence>
<comment type="caution">
    <text evidence="3">The sequence shown here is derived from an EMBL/GenBank/DDBJ whole genome shotgun (WGS) entry which is preliminary data.</text>
</comment>
<feature type="transmembrane region" description="Helical" evidence="1">
    <location>
        <begin position="103"/>
        <end position="127"/>
    </location>
</feature>
<feature type="transmembrane region" description="Helical" evidence="1">
    <location>
        <begin position="47"/>
        <end position="65"/>
    </location>
</feature>
<dbReference type="RefSeq" id="WP_202103462.1">
    <property type="nucleotide sequence ID" value="NZ_JAERTY010000007.1"/>
</dbReference>
<name>A0ABS1R4T7_9SPHI</name>
<feature type="transmembrane region" description="Helical" evidence="1">
    <location>
        <begin position="213"/>
        <end position="234"/>
    </location>
</feature>
<dbReference type="PANTHER" id="PTHR34978:SF3">
    <property type="entry name" value="SLR0241 PROTEIN"/>
    <property type="match status" value="1"/>
</dbReference>
<keyword evidence="1" id="KW-1133">Transmembrane helix</keyword>
<accession>A0ABS1R4T7</accession>
<keyword evidence="3" id="KW-0645">Protease</keyword>
<protein>
    <submittedName>
        <fullName evidence="3">M48 family metalloprotease</fullName>
    </submittedName>
</protein>
<gene>
    <name evidence="3" type="ORF">JKG61_13260</name>
</gene>
<dbReference type="EMBL" id="JAERTY010000007">
    <property type="protein sequence ID" value="MBL1409723.1"/>
    <property type="molecule type" value="Genomic_DNA"/>
</dbReference>
<dbReference type="PANTHER" id="PTHR34978">
    <property type="entry name" value="POSSIBLE SENSOR-TRANSDUCER PROTEIN BLAR"/>
    <property type="match status" value="1"/>
</dbReference>
<feature type="domain" description="Peptidase M56" evidence="2">
    <location>
        <begin position="99"/>
        <end position="297"/>
    </location>
</feature>
<feature type="transmembrane region" description="Helical" evidence="1">
    <location>
        <begin position="20"/>
        <end position="40"/>
    </location>
</feature>
<dbReference type="CDD" id="cd07341">
    <property type="entry name" value="M56_BlaR1_MecR1_like"/>
    <property type="match status" value="1"/>
</dbReference>
<dbReference type="Gene3D" id="3.30.2010.10">
    <property type="entry name" value="Metalloproteases ('zincins'), catalytic domain"/>
    <property type="match status" value="1"/>
</dbReference>
<dbReference type="GO" id="GO:0008237">
    <property type="term" value="F:metallopeptidase activity"/>
    <property type="evidence" value="ECO:0007669"/>
    <property type="project" value="UniProtKB-KW"/>
</dbReference>
<evidence type="ECO:0000256" key="1">
    <source>
        <dbReference type="SAM" id="Phobius"/>
    </source>
</evidence>
<evidence type="ECO:0000313" key="4">
    <source>
        <dbReference type="Proteomes" id="UP000625283"/>
    </source>
</evidence>
<keyword evidence="1" id="KW-0472">Membrane</keyword>
<keyword evidence="3" id="KW-0482">Metalloprotease</keyword>
<dbReference type="Proteomes" id="UP000625283">
    <property type="component" value="Unassembled WGS sequence"/>
</dbReference>
<sequence length="549" mass="63437">MEALMSSISTALGWSLLHSLWQGAAIYLILFGLYLAIPGLKANTKHNLALTAQLIVFISFTYTFFNLLDYSFLSGKHIALPEESKMLFYMEYFQEAQPTIQQYFIYIVPLYLLGILVQSILCANSYLRIKNLKRISNFPVPHTWQQRFYDSIISLGITKDVKLLLSEAIYEPLAMGFFKPVIIFPVAYVNKMSLSEVEALLLHELAHIKRNDYLLNMINIILETILFFNPFIWLMSRHIRTEREQACDDRVVQFFPEPTLYAKALLNVELLKQNANSLRMSLAATGTEHKLLHRIKRITQARMETSYTNLKHQLAASLLVAFTLISVAWTKPNAESPANDKKALTTKADSLSSGTTILPAPAITSLTDINLLDDSVKNTIHPLILPDTNKMGQQIQEKLKAPEQEAYLVEMEENVRKIEEKFNSPEWLAHIAKIEENARKIEEKYNSPEWKAHIAKIEEDTRKKVEEKFNSPEWKAHIAKIEENARKIEEKYNSPEWLAHIAKIEENARKIEEKYNSPEWKAHIAKIEENARKIEEKFNSPEWKNKFQK</sequence>
<dbReference type="Pfam" id="PF05569">
    <property type="entry name" value="Peptidase_M56"/>
    <property type="match status" value="1"/>
</dbReference>
<proteinExistence type="predicted"/>
<keyword evidence="3" id="KW-0378">Hydrolase</keyword>
<dbReference type="InterPro" id="IPR008756">
    <property type="entry name" value="Peptidase_M56"/>
</dbReference>
<reference evidence="3 4" key="1">
    <citation type="submission" date="2021-01" db="EMBL/GenBank/DDBJ databases">
        <title>C459-1 draft genome sequence.</title>
        <authorList>
            <person name="Zhang X.-F."/>
        </authorList>
    </citation>
    <scope>NUCLEOTIDE SEQUENCE [LARGE SCALE GENOMIC DNA]</scope>
    <source>
        <strain evidence="4">C459-1</strain>
    </source>
</reference>
<keyword evidence="4" id="KW-1185">Reference proteome</keyword>
<dbReference type="InterPro" id="IPR052173">
    <property type="entry name" value="Beta-lactam_resp_regulator"/>
</dbReference>
<organism evidence="3 4">
    <name type="scientific">Sphingobacterium faecale</name>
    <dbReference type="NCBI Taxonomy" id="2803775"/>
    <lineage>
        <taxon>Bacteria</taxon>
        <taxon>Pseudomonadati</taxon>
        <taxon>Bacteroidota</taxon>
        <taxon>Sphingobacteriia</taxon>
        <taxon>Sphingobacteriales</taxon>
        <taxon>Sphingobacteriaceae</taxon>
        <taxon>Sphingobacterium</taxon>
    </lineage>
</organism>
<keyword evidence="1" id="KW-0812">Transmembrane</keyword>